<evidence type="ECO:0000259" key="9">
    <source>
        <dbReference type="PROSITE" id="PS00794"/>
    </source>
</evidence>
<dbReference type="PROSITE" id="PS00794">
    <property type="entry name" value="HPPK"/>
    <property type="match status" value="1"/>
</dbReference>
<comment type="pathway">
    <text evidence="2">Cofactor biosynthesis; tetrahydrofolate biosynthesis; 2-amino-4-hydroxy-6-hydroxymethyl-7,8-dihydropteridine diphosphate from 7,8-dihydroneopterin triphosphate: step 4/4.</text>
</comment>
<keyword evidence="5" id="KW-0547">Nucleotide-binding</keyword>
<dbReference type="EC" id="2.7.6.3" evidence="3"/>
<evidence type="ECO:0000256" key="5">
    <source>
        <dbReference type="ARBA" id="ARBA00022741"/>
    </source>
</evidence>
<evidence type="ECO:0000313" key="10">
    <source>
        <dbReference type="EMBL" id="UOQ46359.1"/>
    </source>
</evidence>
<accession>A0ABY4EPH1</accession>
<reference evidence="10 11" key="1">
    <citation type="submission" date="2022-04" db="EMBL/GenBank/DDBJ databases">
        <title>Halobacillus sp. isolated from saltern.</title>
        <authorList>
            <person name="Won M."/>
            <person name="Lee C.-M."/>
            <person name="Woen H.-Y."/>
            <person name="Kwon S.-W."/>
        </authorList>
    </citation>
    <scope>NUCLEOTIDE SEQUENCE [LARGE SCALE GENOMIC DNA]</scope>
    <source>
        <strain evidence="10 11">SSBR10-3</strain>
    </source>
</reference>
<dbReference type="EMBL" id="CP095073">
    <property type="protein sequence ID" value="UOQ46359.1"/>
    <property type="molecule type" value="Genomic_DNA"/>
</dbReference>
<evidence type="ECO:0000256" key="3">
    <source>
        <dbReference type="ARBA" id="ARBA00013253"/>
    </source>
</evidence>
<keyword evidence="7" id="KW-0067">ATP-binding</keyword>
<evidence type="ECO:0000256" key="8">
    <source>
        <dbReference type="ARBA" id="ARBA00022909"/>
    </source>
</evidence>
<gene>
    <name evidence="10" type="primary">folK</name>
    <name evidence="10" type="ORF">MUN89_01390</name>
</gene>
<keyword evidence="6" id="KW-0418">Kinase</keyword>
<dbReference type="GO" id="GO:0003848">
    <property type="term" value="F:2-amino-4-hydroxy-6-hydroxymethyldihydropteridine diphosphokinase activity"/>
    <property type="evidence" value="ECO:0007669"/>
    <property type="project" value="UniProtKB-EC"/>
</dbReference>
<dbReference type="PANTHER" id="PTHR43071">
    <property type="entry name" value="2-AMINO-4-HYDROXY-6-HYDROXYMETHYLDIHYDROPTERIDINE PYROPHOSPHOKINASE"/>
    <property type="match status" value="1"/>
</dbReference>
<dbReference type="CDD" id="cd00483">
    <property type="entry name" value="HPPK"/>
    <property type="match status" value="1"/>
</dbReference>
<organism evidence="10 11">
    <name type="scientific">Halobacillus salinarum</name>
    <dbReference type="NCBI Taxonomy" id="2932257"/>
    <lineage>
        <taxon>Bacteria</taxon>
        <taxon>Bacillati</taxon>
        <taxon>Bacillota</taxon>
        <taxon>Bacilli</taxon>
        <taxon>Bacillales</taxon>
        <taxon>Bacillaceae</taxon>
        <taxon>Halobacillus</taxon>
    </lineage>
</organism>
<dbReference type="NCBIfam" id="TIGR01498">
    <property type="entry name" value="folK"/>
    <property type="match status" value="1"/>
</dbReference>
<dbReference type="Proteomes" id="UP000831787">
    <property type="component" value="Chromosome"/>
</dbReference>
<sequence length="169" mass="19202">MMVTAYIALGSNISKREDFLKDAVRMLTEHESIANVHTSTIYETKPVGYTEQNDFLNMVVKVDTSLSAFALLDLCQGIEQELGRKRVVKWGPRTIDLDILLYNQENIKSEHLMIPHPSMHERAFVMVPLVDLSREVYIPTIGLTAQEALSLLAQEEVEEVRVWGELDLS</sequence>
<comment type="catalytic activity">
    <reaction evidence="1">
        <text>6-hydroxymethyl-7,8-dihydropterin + ATP = (7,8-dihydropterin-6-yl)methyl diphosphate + AMP + H(+)</text>
        <dbReference type="Rhea" id="RHEA:11412"/>
        <dbReference type="ChEBI" id="CHEBI:15378"/>
        <dbReference type="ChEBI" id="CHEBI:30616"/>
        <dbReference type="ChEBI" id="CHEBI:44841"/>
        <dbReference type="ChEBI" id="CHEBI:72950"/>
        <dbReference type="ChEBI" id="CHEBI:456215"/>
        <dbReference type="EC" id="2.7.6.3"/>
    </reaction>
</comment>
<dbReference type="SUPFAM" id="SSF55083">
    <property type="entry name" value="6-hydroxymethyl-7,8-dihydropterin pyrophosphokinase, HPPK"/>
    <property type="match status" value="1"/>
</dbReference>
<evidence type="ECO:0000256" key="4">
    <source>
        <dbReference type="ARBA" id="ARBA00022679"/>
    </source>
</evidence>
<protein>
    <recommendedName>
        <fullName evidence="3">2-amino-4-hydroxy-6-hydroxymethyldihydropteridine diphosphokinase</fullName>
        <ecNumber evidence="3">2.7.6.3</ecNumber>
    </recommendedName>
</protein>
<evidence type="ECO:0000256" key="7">
    <source>
        <dbReference type="ARBA" id="ARBA00022840"/>
    </source>
</evidence>
<evidence type="ECO:0000256" key="1">
    <source>
        <dbReference type="ARBA" id="ARBA00000198"/>
    </source>
</evidence>
<feature type="domain" description="7,8-dihydro-6-hydroxymethylpterin-pyrophosphokinase" evidence="9">
    <location>
        <begin position="89"/>
        <end position="100"/>
    </location>
</feature>
<keyword evidence="4 10" id="KW-0808">Transferase</keyword>
<evidence type="ECO:0000256" key="2">
    <source>
        <dbReference type="ARBA" id="ARBA00005051"/>
    </source>
</evidence>
<evidence type="ECO:0000313" key="11">
    <source>
        <dbReference type="Proteomes" id="UP000831787"/>
    </source>
</evidence>
<keyword evidence="11" id="KW-1185">Reference proteome</keyword>
<name>A0ABY4EPH1_9BACI</name>
<dbReference type="Pfam" id="PF01288">
    <property type="entry name" value="HPPK"/>
    <property type="match status" value="1"/>
</dbReference>
<keyword evidence="8" id="KW-0289">Folate biosynthesis</keyword>
<dbReference type="InterPro" id="IPR000550">
    <property type="entry name" value="Hppk"/>
</dbReference>
<proteinExistence type="predicted"/>
<dbReference type="PANTHER" id="PTHR43071:SF1">
    <property type="entry name" value="2-AMINO-4-HYDROXY-6-HYDROXYMETHYLDIHYDROPTERIDINE PYROPHOSPHOKINASE"/>
    <property type="match status" value="1"/>
</dbReference>
<dbReference type="Gene3D" id="3.30.70.560">
    <property type="entry name" value="7,8-Dihydro-6-hydroxymethylpterin-pyrophosphokinase HPPK"/>
    <property type="match status" value="1"/>
</dbReference>
<evidence type="ECO:0000256" key="6">
    <source>
        <dbReference type="ARBA" id="ARBA00022777"/>
    </source>
</evidence>
<dbReference type="InterPro" id="IPR035907">
    <property type="entry name" value="Hppk_sf"/>
</dbReference>